<dbReference type="SUPFAM" id="SSF50814">
    <property type="entry name" value="Lipocalins"/>
    <property type="match status" value="1"/>
</dbReference>
<dbReference type="RefSeq" id="WP_076529946.1">
    <property type="nucleotide sequence ID" value="NZ_BMEH01000002.1"/>
</dbReference>
<keyword evidence="2" id="KW-0449">Lipoprotein</keyword>
<proteinExistence type="predicted"/>
<protein>
    <submittedName>
        <fullName evidence="2">Apolipoprotein D and lipocalin family protein</fullName>
    </submittedName>
</protein>
<dbReference type="AlphaFoldDB" id="A0A1N7ML10"/>
<evidence type="ECO:0000256" key="1">
    <source>
        <dbReference type="SAM" id="SignalP"/>
    </source>
</evidence>
<accession>A0A1N7ML10</accession>
<name>A0A1N7ML10_9RHOB</name>
<dbReference type="Gene3D" id="2.40.128.20">
    <property type="match status" value="1"/>
</dbReference>
<dbReference type="Proteomes" id="UP000186141">
    <property type="component" value="Unassembled WGS sequence"/>
</dbReference>
<feature type="signal peptide" evidence="1">
    <location>
        <begin position="1"/>
        <end position="18"/>
    </location>
</feature>
<evidence type="ECO:0000313" key="3">
    <source>
        <dbReference type="Proteomes" id="UP000186141"/>
    </source>
</evidence>
<dbReference type="EMBL" id="FTOT01000002">
    <property type="protein sequence ID" value="SIS86787.1"/>
    <property type="molecule type" value="Genomic_DNA"/>
</dbReference>
<sequence length="167" mass="17488">MPRLTVLPLLLVAACAVAPRSVALRDAASPLRSIAGYDFARMVGDWQAAAFLAPIGTRCGAETLAIRADGAALRVTGRLCTGGGVQPVDTRAVPVGPGRLALSGRAEDWWVIWSDHGDRTLVIAPPSGTSAVVLDRGRISPDRLQAARDVLAFNGFDVARLIAVPAR</sequence>
<dbReference type="InterPro" id="IPR012674">
    <property type="entry name" value="Calycin"/>
</dbReference>
<organism evidence="2 3">
    <name type="scientific">Gemmobacter megaterium</name>
    <dbReference type="NCBI Taxonomy" id="1086013"/>
    <lineage>
        <taxon>Bacteria</taxon>
        <taxon>Pseudomonadati</taxon>
        <taxon>Pseudomonadota</taxon>
        <taxon>Alphaproteobacteria</taxon>
        <taxon>Rhodobacterales</taxon>
        <taxon>Paracoccaceae</taxon>
        <taxon>Gemmobacter</taxon>
    </lineage>
</organism>
<dbReference type="PROSITE" id="PS51257">
    <property type="entry name" value="PROKAR_LIPOPROTEIN"/>
    <property type="match status" value="1"/>
</dbReference>
<dbReference type="OrthoDB" id="594739at2"/>
<dbReference type="STRING" id="1086013.SAMN05421774_102774"/>
<reference evidence="2 3" key="1">
    <citation type="submission" date="2017-01" db="EMBL/GenBank/DDBJ databases">
        <authorList>
            <person name="Mah S.A."/>
            <person name="Swanson W.J."/>
            <person name="Moy G.W."/>
            <person name="Vacquier V.D."/>
        </authorList>
    </citation>
    <scope>NUCLEOTIDE SEQUENCE [LARGE SCALE GENOMIC DNA]</scope>
    <source>
        <strain evidence="2 3">DSM 26375</strain>
    </source>
</reference>
<keyword evidence="1" id="KW-0732">Signal</keyword>
<keyword evidence="3" id="KW-1185">Reference proteome</keyword>
<gene>
    <name evidence="2" type="ORF">SAMN05421774_102774</name>
</gene>
<feature type="chain" id="PRO_5013269809" evidence="1">
    <location>
        <begin position="19"/>
        <end position="167"/>
    </location>
</feature>
<evidence type="ECO:0000313" key="2">
    <source>
        <dbReference type="EMBL" id="SIS86787.1"/>
    </source>
</evidence>